<dbReference type="GO" id="GO:0005829">
    <property type="term" value="C:cytosol"/>
    <property type="evidence" value="ECO:0007669"/>
    <property type="project" value="TreeGrafter"/>
</dbReference>
<accession>A0A1M4SXC1</accession>
<evidence type="ECO:0000256" key="5">
    <source>
        <dbReference type="ARBA" id="ARBA00023163"/>
    </source>
</evidence>
<evidence type="ECO:0000256" key="4">
    <source>
        <dbReference type="ARBA" id="ARBA00023125"/>
    </source>
</evidence>
<feature type="domain" description="Response regulatory" evidence="8">
    <location>
        <begin position="2"/>
        <end position="116"/>
    </location>
</feature>
<evidence type="ECO:0000256" key="2">
    <source>
        <dbReference type="ARBA" id="ARBA00023012"/>
    </source>
</evidence>
<name>A0A1M4SXC1_9FIRM</name>
<evidence type="ECO:0000313" key="11">
    <source>
        <dbReference type="Proteomes" id="UP000184404"/>
    </source>
</evidence>
<dbReference type="PROSITE" id="PS51755">
    <property type="entry name" value="OMPR_PHOB"/>
    <property type="match status" value="1"/>
</dbReference>
<protein>
    <submittedName>
        <fullName evidence="10">DNA-binding response regulator, OmpR family, contains REC and winged-helix (WHTH) domain</fullName>
    </submittedName>
</protein>
<dbReference type="InterPro" id="IPR036388">
    <property type="entry name" value="WH-like_DNA-bd_sf"/>
</dbReference>
<dbReference type="CDD" id="cd00383">
    <property type="entry name" value="trans_reg_C"/>
    <property type="match status" value="1"/>
</dbReference>
<dbReference type="GO" id="GO:0000156">
    <property type="term" value="F:phosphorelay response regulator activity"/>
    <property type="evidence" value="ECO:0007669"/>
    <property type="project" value="TreeGrafter"/>
</dbReference>
<keyword evidence="5" id="KW-0804">Transcription</keyword>
<dbReference type="OrthoDB" id="25887at2"/>
<dbReference type="RefSeq" id="WP_072934397.1">
    <property type="nucleotide sequence ID" value="NZ_FQUG01000002.1"/>
</dbReference>
<dbReference type="InterPro" id="IPR011006">
    <property type="entry name" value="CheY-like_superfamily"/>
</dbReference>
<dbReference type="AlphaFoldDB" id="A0A1M4SXC1"/>
<feature type="DNA-binding region" description="OmpR/PhoB-type" evidence="7">
    <location>
        <begin position="125"/>
        <end position="223"/>
    </location>
</feature>
<evidence type="ECO:0000313" key="10">
    <source>
        <dbReference type="EMBL" id="SHE36852.1"/>
    </source>
</evidence>
<keyword evidence="3" id="KW-0805">Transcription regulation</keyword>
<dbReference type="GO" id="GO:0006355">
    <property type="term" value="P:regulation of DNA-templated transcription"/>
    <property type="evidence" value="ECO:0007669"/>
    <property type="project" value="InterPro"/>
</dbReference>
<keyword evidence="11" id="KW-1185">Reference proteome</keyword>
<dbReference type="PANTHER" id="PTHR48111">
    <property type="entry name" value="REGULATOR OF RPOS"/>
    <property type="match status" value="1"/>
</dbReference>
<keyword evidence="1 6" id="KW-0597">Phosphoprotein</keyword>
<evidence type="ECO:0000256" key="7">
    <source>
        <dbReference type="PROSITE-ProRule" id="PRU01091"/>
    </source>
</evidence>
<dbReference type="SUPFAM" id="SSF46894">
    <property type="entry name" value="C-terminal effector domain of the bipartite response regulators"/>
    <property type="match status" value="1"/>
</dbReference>
<evidence type="ECO:0000256" key="1">
    <source>
        <dbReference type="ARBA" id="ARBA00022553"/>
    </source>
</evidence>
<dbReference type="SMART" id="SM00862">
    <property type="entry name" value="Trans_reg_C"/>
    <property type="match status" value="1"/>
</dbReference>
<dbReference type="STRING" id="1123243.SAMN02745190_00284"/>
<dbReference type="InterPro" id="IPR001867">
    <property type="entry name" value="OmpR/PhoB-type_DNA-bd"/>
</dbReference>
<dbReference type="Pfam" id="PF00072">
    <property type="entry name" value="Response_reg"/>
    <property type="match status" value="1"/>
</dbReference>
<feature type="domain" description="OmpR/PhoB-type" evidence="9">
    <location>
        <begin position="125"/>
        <end position="223"/>
    </location>
</feature>
<dbReference type="SUPFAM" id="SSF52172">
    <property type="entry name" value="CheY-like"/>
    <property type="match status" value="1"/>
</dbReference>
<dbReference type="PANTHER" id="PTHR48111:SF22">
    <property type="entry name" value="REGULATOR OF RPOS"/>
    <property type="match status" value="1"/>
</dbReference>
<dbReference type="SMART" id="SM00448">
    <property type="entry name" value="REC"/>
    <property type="match status" value="1"/>
</dbReference>
<dbReference type="EMBL" id="FQUG01000002">
    <property type="protein sequence ID" value="SHE36852.1"/>
    <property type="molecule type" value="Genomic_DNA"/>
</dbReference>
<evidence type="ECO:0000259" key="8">
    <source>
        <dbReference type="PROSITE" id="PS50110"/>
    </source>
</evidence>
<dbReference type="Gene3D" id="3.40.50.2300">
    <property type="match status" value="1"/>
</dbReference>
<organism evidence="10 11">
    <name type="scientific">Schwartzia succinivorans DSM 10502</name>
    <dbReference type="NCBI Taxonomy" id="1123243"/>
    <lineage>
        <taxon>Bacteria</taxon>
        <taxon>Bacillati</taxon>
        <taxon>Bacillota</taxon>
        <taxon>Negativicutes</taxon>
        <taxon>Selenomonadales</taxon>
        <taxon>Selenomonadaceae</taxon>
        <taxon>Schwartzia</taxon>
    </lineage>
</organism>
<dbReference type="InterPro" id="IPR001789">
    <property type="entry name" value="Sig_transdc_resp-reg_receiver"/>
</dbReference>
<proteinExistence type="predicted"/>
<gene>
    <name evidence="10" type="ORF">SAMN02745190_00284</name>
</gene>
<dbReference type="GO" id="GO:0032993">
    <property type="term" value="C:protein-DNA complex"/>
    <property type="evidence" value="ECO:0007669"/>
    <property type="project" value="TreeGrafter"/>
</dbReference>
<feature type="modified residue" description="4-aspartylphosphate" evidence="6">
    <location>
        <position position="51"/>
    </location>
</feature>
<dbReference type="Pfam" id="PF00486">
    <property type="entry name" value="Trans_reg_C"/>
    <property type="match status" value="1"/>
</dbReference>
<evidence type="ECO:0000256" key="3">
    <source>
        <dbReference type="ARBA" id="ARBA00023015"/>
    </source>
</evidence>
<keyword evidence="4 7" id="KW-0238">DNA-binding</keyword>
<reference evidence="10 11" key="1">
    <citation type="submission" date="2016-11" db="EMBL/GenBank/DDBJ databases">
        <authorList>
            <person name="Jaros S."/>
            <person name="Januszkiewicz K."/>
            <person name="Wedrychowicz H."/>
        </authorList>
    </citation>
    <scope>NUCLEOTIDE SEQUENCE [LARGE SCALE GENOMIC DNA]</scope>
    <source>
        <strain evidence="10 11">DSM 10502</strain>
    </source>
</reference>
<dbReference type="Gene3D" id="6.10.250.690">
    <property type="match status" value="1"/>
</dbReference>
<dbReference type="GO" id="GO:0000976">
    <property type="term" value="F:transcription cis-regulatory region binding"/>
    <property type="evidence" value="ECO:0007669"/>
    <property type="project" value="TreeGrafter"/>
</dbReference>
<evidence type="ECO:0000259" key="9">
    <source>
        <dbReference type="PROSITE" id="PS51755"/>
    </source>
</evidence>
<keyword evidence="2" id="KW-0902">Two-component regulatory system</keyword>
<sequence>MRVLLAEDDPKLGKLIQYMLEQNEISVEWVKRGDEIFDYATYEEYDVLVLDWMMPGESGVAACKRLREHGYERAILILTARDTLEDRVSGLDAGADDYLVKPFEFAELLARLRALGRRSSQKIQQDVVQIGEFTLNRTAKVLKKGEAVIQLSPREFQIFDLLAQNIGIVVPREIILDRIWGLESEVSSNNIDSYVKLIRKKLDLGDGKMMIHTIRGVGYKLEAE</sequence>
<dbReference type="PROSITE" id="PS50110">
    <property type="entry name" value="RESPONSE_REGULATORY"/>
    <property type="match status" value="1"/>
</dbReference>
<dbReference type="InterPro" id="IPR039420">
    <property type="entry name" value="WalR-like"/>
</dbReference>
<dbReference type="Proteomes" id="UP000184404">
    <property type="component" value="Unassembled WGS sequence"/>
</dbReference>
<evidence type="ECO:0000256" key="6">
    <source>
        <dbReference type="PROSITE-ProRule" id="PRU00169"/>
    </source>
</evidence>
<dbReference type="InterPro" id="IPR016032">
    <property type="entry name" value="Sig_transdc_resp-reg_C-effctor"/>
</dbReference>
<dbReference type="Gene3D" id="1.10.10.10">
    <property type="entry name" value="Winged helix-like DNA-binding domain superfamily/Winged helix DNA-binding domain"/>
    <property type="match status" value="1"/>
</dbReference>